<dbReference type="Proteomes" id="UP000289340">
    <property type="component" value="Chromosome 16"/>
</dbReference>
<reference evidence="1 2" key="1">
    <citation type="submission" date="2018-09" db="EMBL/GenBank/DDBJ databases">
        <title>A high-quality reference genome of wild soybean provides a powerful tool to mine soybean genomes.</title>
        <authorList>
            <person name="Xie M."/>
            <person name="Chung C.Y.L."/>
            <person name="Li M.-W."/>
            <person name="Wong F.-L."/>
            <person name="Chan T.-F."/>
            <person name="Lam H.-M."/>
        </authorList>
    </citation>
    <scope>NUCLEOTIDE SEQUENCE [LARGE SCALE GENOMIC DNA]</scope>
    <source>
        <strain evidence="2">cv. W05</strain>
        <tissue evidence="1">Hypocotyl of etiolated seedlings</tissue>
    </source>
</reference>
<accession>A0A445GHJ1</accession>
<comment type="caution">
    <text evidence="1">The sequence shown here is derived from an EMBL/GenBank/DDBJ whole genome shotgun (WGS) entry which is preliminary data.</text>
</comment>
<sequence>MMHSTMTQNITNIWHTLFPSPMTCLFFFRPGHASSSSTHEPSCYAASCFFFCESLLLCHELLLLLPRTFLLCRKPPCFIREVAILLLRGASLSLLRVCLLLPFFHEISFFIEVFQLRIKLILNSIDDLQMSRSHVSSSRWTSVNEELEHLVANMPKLTIEEHGEWKELANMMQHVVAPPEALFQTISARDQIFGEVGKVYAFKWKYVLNIV</sequence>
<gene>
    <name evidence="1" type="ORF">D0Y65_043442</name>
</gene>
<keyword evidence="2" id="KW-1185">Reference proteome</keyword>
<name>A0A445GHJ1_GLYSO</name>
<proteinExistence type="predicted"/>
<protein>
    <submittedName>
        <fullName evidence="1">Uncharacterized protein</fullName>
    </submittedName>
</protein>
<evidence type="ECO:0000313" key="2">
    <source>
        <dbReference type="Proteomes" id="UP000289340"/>
    </source>
</evidence>
<evidence type="ECO:0000313" key="1">
    <source>
        <dbReference type="EMBL" id="RZB60684.1"/>
    </source>
</evidence>
<dbReference type="EMBL" id="QZWG01000016">
    <property type="protein sequence ID" value="RZB60684.1"/>
    <property type="molecule type" value="Genomic_DNA"/>
</dbReference>
<organism evidence="1 2">
    <name type="scientific">Glycine soja</name>
    <name type="common">Wild soybean</name>
    <dbReference type="NCBI Taxonomy" id="3848"/>
    <lineage>
        <taxon>Eukaryota</taxon>
        <taxon>Viridiplantae</taxon>
        <taxon>Streptophyta</taxon>
        <taxon>Embryophyta</taxon>
        <taxon>Tracheophyta</taxon>
        <taxon>Spermatophyta</taxon>
        <taxon>Magnoliopsida</taxon>
        <taxon>eudicotyledons</taxon>
        <taxon>Gunneridae</taxon>
        <taxon>Pentapetalae</taxon>
        <taxon>rosids</taxon>
        <taxon>fabids</taxon>
        <taxon>Fabales</taxon>
        <taxon>Fabaceae</taxon>
        <taxon>Papilionoideae</taxon>
        <taxon>50 kb inversion clade</taxon>
        <taxon>NPAAA clade</taxon>
        <taxon>indigoferoid/millettioid clade</taxon>
        <taxon>Phaseoleae</taxon>
        <taxon>Glycine</taxon>
        <taxon>Glycine subgen. Soja</taxon>
    </lineage>
</organism>
<dbReference type="AlphaFoldDB" id="A0A445GHJ1"/>